<feature type="non-terminal residue" evidence="1">
    <location>
        <position position="151"/>
    </location>
</feature>
<dbReference type="Proteomes" id="UP001234989">
    <property type="component" value="Chromosome 9"/>
</dbReference>
<evidence type="ECO:0008006" key="3">
    <source>
        <dbReference type="Google" id="ProtNLM"/>
    </source>
</evidence>
<evidence type="ECO:0000313" key="1">
    <source>
        <dbReference type="EMBL" id="WMV46623.1"/>
    </source>
</evidence>
<protein>
    <recommendedName>
        <fullName evidence="3">Gag-pol polyprotein</fullName>
    </recommendedName>
</protein>
<name>A0AAF0ZQZ4_SOLVR</name>
<proteinExistence type="predicted"/>
<keyword evidence="2" id="KW-1185">Reference proteome</keyword>
<dbReference type="AlphaFoldDB" id="A0AAF0ZQZ4"/>
<sequence>MLAQGMMTQANMEVVVPMNPNMGTMATRVKNFTRMNPPEFHGSNVVENPQEFIDEMYKVLLIMELTPVEKLEFVVYQLKGVSQVLFNQWKEERAVVAGPLDWEKYNVSFLDRMVNLAKNLQLIDILTLEISSSFFPKLRAVLEVFWDDFCL</sequence>
<accession>A0AAF0ZQZ4</accession>
<organism evidence="1 2">
    <name type="scientific">Solanum verrucosum</name>
    <dbReference type="NCBI Taxonomy" id="315347"/>
    <lineage>
        <taxon>Eukaryota</taxon>
        <taxon>Viridiplantae</taxon>
        <taxon>Streptophyta</taxon>
        <taxon>Embryophyta</taxon>
        <taxon>Tracheophyta</taxon>
        <taxon>Spermatophyta</taxon>
        <taxon>Magnoliopsida</taxon>
        <taxon>eudicotyledons</taxon>
        <taxon>Gunneridae</taxon>
        <taxon>Pentapetalae</taxon>
        <taxon>asterids</taxon>
        <taxon>lamiids</taxon>
        <taxon>Solanales</taxon>
        <taxon>Solanaceae</taxon>
        <taxon>Solanoideae</taxon>
        <taxon>Solaneae</taxon>
        <taxon>Solanum</taxon>
    </lineage>
</organism>
<gene>
    <name evidence="1" type="ORF">MTR67_040008</name>
</gene>
<evidence type="ECO:0000313" key="2">
    <source>
        <dbReference type="Proteomes" id="UP001234989"/>
    </source>
</evidence>
<reference evidence="1" key="1">
    <citation type="submission" date="2023-08" db="EMBL/GenBank/DDBJ databases">
        <title>A de novo genome assembly of Solanum verrucosum Schlechtendal, a Mexican diploid species geographically isolated from the other diploid A-genome species in potato relatives.</title>
        <authorList>
            <person name="Hosaka K."/>
        </authorList>
    </citation>
    <scope>NUCLEOTIDE SEQUENCE</scope>
    <source>
        <tissue evidence="1">Young leaves</tissue>
    </source>
</reference>
<dbReference type="EMBL" id="CP133620">
    <property type="protein sequence ID" value="WMV46623.1"/>
    <property type="molecule type" value="Genomic_DNA"/>
</dbReference>